<reference evidence="1 2" key="1">
    <citation type="journal article" date="2024" name="Nat. Commun.">
        <title>Phylogenomics reveals the evolutionary origins of lichenization in chlorophyte algae.</title>
        <authorList>
            <person name="Puginier C."/>
            <person name="Libourel C."/>
            <person name="Otte J."/>
            <person name="Skaloud P."/>
            <person name="Haon M."/>
            <person name="Grisel S."/>
            <person name="Petersen M."/>
            <person name="Berrin J.G."/>
            <person name="Delaux P.M."/>
            <person name="Dal Grande F."/>
            <person name="Keller J."/>
        </authorList>
    </citation>
    <scope>NUCLEOTIDE SEQUENCE [LARGE SCALE GENOMIC DNA]</scope>
    <source>
        <strain evidence="1 2">SAG 245.80</strain>
    </source>
</reference>
<proteinExistence type="predicted"/>
<gene>
    <name evidence="1" type="ORF">WJX81_002328</name>
</gene>
<accession>A0AAW1QX67</accession>
<dbReference type="EMBL" id="JALJOU010000067">
    <property type="protein sequence ID" value="KAK9826158.1"/>
    <property type="molecule type" value="Genomic_DNA"/>
</dbReference>
<evidence type="ECO:0000313" key="2">
    <source>
        <dbReference type="Proteomes" id="UP001445335"/>
    </source>
</evidence>
<dbReference type="Proteomes" id="UP001445335">
    <property type="component" value="Unassembled WGS sequence"/>
</dbReference>
<evidence type="ECO:0000313" key="1">
    <source>
        <dbReference type="EMBL" id="KAK9826158.1"/>
    </source>
</evidence>
<keyword evidence="2" id="KW-1185">Reference proteome</keyword>
<dbReference type="AlphaFoldDB" id="A0AAW1QX67"/>
<name>A0AAW1QX67_9CHLO</name>
<comment type="caution">
    <text evidence="1">The sequence shown here is derived from an EMBL/GenBank/DDBJ whole genome shotgun (WGS) entry which is preliminary data.</text>
</comment>
<organism evidence="1 2">
    <name type="scientific">Elliptochloris bilobata</name>
    <dbReference type="NCBI Taxonomy" id="381761"/>
    <lineage>
        <taxon>Eukaryota</taxon>
        <taxon>Viridiplantae</taxon>
        <taxon>Chlorophyta</taxon>
        <taxon>core chlorophytes</taxon>
        <taxon>Trebouxiophyceae</taxon>
        <taxon>Trebouxiophyceae incertae sedis</taxon>
        <taxon>Elliptochloris clade</taxon>
        <taxon>Elliptochloris</taxon>
    </lineage>
</organism>
<sequence>MGAVRRRGCLGGHYAAGAAGLWPACCCASFAAGDWSGAAGSADGAAMRAFTFYGQCRRALLTGHATCDFVFDTAAVRVLRALAAVAPASAGAPGELAFEACSLGLGNVSIASGSCFTYDLAKPVVVRLETAAAAETLPIISFWATYRDTAGTTPKHLVMADLRAHASHLF</sequence>
<protein>
    <submittedName>
        <fullName evidence="1">Uncharacterized protein</fullName>
    </submittedName>
</protein>